<feature type="transmembrane region" description="Helical" evidence="7">
    <location>
        <begin position="70"/>
        <end position="93"/>
    </location>
</feature>
<keyword evidence="6 7" id="KW-0472">Membrane</keyword>
<sequence length="188" mass="20349">MVYLQLFVEFFKTGLLAIGGGLATLPFLKEIAQTHSWFSVSQLTDMIAISESTPGPIGINMSTYAGFHAAGIPGAIVSTLSLVLPSYFIILIVSRFMEKFRNSPLVNNIFYGIRPATAGLIAGAMFEVFVLSLFDTQAYAASGSLLDLFRFIPIVVYLAALVGVFRLPKLHPIVFIICGAVLGIVLRL</sequence>
<dbReference type="PANTHER" id="PTHR43663">
    <property type="entry name" value="CHROMATE TRANSPORT PROTEIN-RELATED"/>
    <property type="match status" value="1"/>
</dbReference>
<keyword evidence="9" id="KW-1185">Reference proteome</keyword>
<protein>
    <submittedName>
        <fullName evidence="8">Chromate transporter</fullName>
    </submittedName>
</protein>
<organism evidence="8 9">
    <name type="scientific">Butyricicoccus porcorum</name>
    <dbReference type="NCBI Taxonomy" id="1945634"/>
    <lineage>
        <taxon>Bacteria</taxon>
        <taxon>Bacillati</taxon>
        <taxon>Bacillota</taxon>
        <taxon>Clostridia</taxon>
        <taxon>Eubacteriales</taxon>
        <taxon>Butyricicoccaceae</taxon>
        <taxon>Butyricicoccus</taxon>
    </lineage>
</organism>
<evidence type="ECO:0000256" key="2">
    <source>
        <dbReference type="ARBA" id="ARBA00005262"/>
    </source>
</evidence>
<gene>
    <name evidence="8" type="ORF">CBW42_01480</name>
</gene>
<evidence type="ECO:0000313" key="8">
    <source>
        <dbReference type="EMBL" id="OUM21270.1"/>
    </source>
</evidence>
<evidence type="ECO:0000313" key="9">
    <source>
        <dbReference type="Proteomes" id="UP000194903"/>
    </source>
</evidence>
<dbReference type="InterPro" id="IPR003370">
    <property type="entry name" value="Chromate_transpt"/>
</dbReference>
<keyword evidence="5 7" id="KW-1133">Transmembrane helix</keyword>
<dbReference type="OrthoDB" id="9788907at2"/>
<dbReference type="InterPro" id="IPR052518">
    <property type="entry name" value="CHR_Transporter"/>
</dbReference>
<name>A0A252F6I4_9FIRM</name>
<feature type="transmembrane region" description="Helical" evidence="7">
    <location>
        <begin position="146"/>
        <end position="164"/>
    </location>
</feature>
<feature type="transmembrane region" description="Helical" evidence="7">
    <location>
        <begin position="6"/>
        <end position="28"/>
    </location>
</feature>
<comment type="caution">
    <text evidence="8">The sequence shown here is derived from an EMBL/GenBank/DDBJ whole genome shotgun (WGS) entry which is preliminary data.</text>
</comment>
<dbReference type="Proteomes" id="UP000194903">
    <property type="component" value="Unassembled WGS sequence"/>
</dbReference>
<dbReference type="PANTHER" id="PTHR43663:SF1">
    <property type="entry name" value="CHROMATE TRANSPORTER"/>
    <property type="match status" value="1"/>
</dbReference>
<feature type="transmembrane region" description="Helical" evidence="7">
    <location>
        <begin position="170"/>
        <end position="186"/>
    </location>
</feature>
<keyword evidence="4 7" id="KW-0812">Transmembrane</keyword>
<proteinExistence type="inferred from homology"/>
<evidence type="ECO:0000256" key="3">
    <source>
        <dbReference type="ARBA" id="ARBA00022475"/>
    </source>
</evidence>
<accession>A0A252F6I4</accession>
<keyword evidence="3" id="KW-1003">Cell membrane</keyword>
<feature type="transmembrane region" description="Helical" evidence="7">
    <location>
        <begin position="113"/>
        <end position="134"/>
    </location>
</feature>
<dbReference type="AlphaFoldDB" id="A0A252F6I4"/>
<dbReference type="GO" id="GO:0015109">
    <property type="term" value="F:chromate transmembrane transporter activity"/>
    <property type="evidence" value="ECO:0007669"/>
    <property type="project" value="InterPro"/>
</dbReference>
<comment type="subcellular location">
    <subcellularLocation>
        <location evidence="1">Cell membrane</location>
        <topology evidence="1">Multi-pass membrane protein</topology>
    </subcellularLocation>
</comment>
<evidence type="ECO:0000256" key="5">
    <source>
        <dbReference type="ARBA" id="ARBA00022989"/>
    </source>
</evidence>
<dbReference type="RefSeq" id="WP_087017042.1">
    <property type="nucleotide sequence ID" value="NZ_CP178353.1"/>
</dbReference>
<evidence type="ECO:0000256" key="7">
    <source>
        <dbReference type="SAM" id="Phobius"/>
    </source>
</evidence>
<dbReference type="Pfam" id="PF02417">
    <property type="entry name" value="Chromate_transp"/>
    <property type="match status" value="1"/>
</dbReference>
<evidence type="ECO:0000256" key="4">
    <source>
        <dbReference type="ARBA" id="ARBA00022692"/>
    </source>
</evidence>
<comment type="similarity">
    <text evidence="2">Belongs to the chromate ion transporter (CHR) (TC 2.A.51) family.</text>
</comment>
<evidence type="ECO:0000256" key="1">
    <source>
        <dbReference type="ARBA" id="ARBA00004651"/>
    </source>
</evidence>
<dbReference type="GO" id="GO:0005886">
    <property type="term" value="C:plasma membrane"/>
    <property type="evidence" value="ECO:0007669"/>
    <property type="project" value="UniProtKB-SubCell"/>
</dbReference>
<dbReference type="EMBL" id="NHOC01000002">
    <property type="protein sequence ID" value="OUM21270.1"/>
    <property type="molecule type" value="Genomic_DNA"/>
</dbReference>
<reference evidence="8 9" key="1">
    <citation type="submission" date="2017-05" db="EMBL/GenBank/DDBJ databases">
        <title>Butyricicoccus porcorum sp. nov. a butyrate-producing bacterium from the swine intestinal tract.</title>
        <authorList>
            <person name="Trachsel J."/>
            <person name="Humphrey S."/>
            <person name="Allen H.K."/>
        </authorList>
    </citation>
    <scope>NUCLEOTIDE SEQUENCE [LARGE SCALE GENOMIC DNA]</scope>
    <source>
        <strain evidence="8">BB10</strain>
    </source>
</reference>
<evidence type="ECO:0000256" key="6">
    <source>
        <dbReference type="ARBA" id="ARBA00023136"/>
    </source>
</evidence>